<dbReference type="InterPro" id="IPR018060">
    <property type="entry name" value="HTH_AraC"/>
</dbReference>
<evidence type="ECO:0000313" key="6">
    <source>
        <dbReference type="Proteomes" id="UP001501035"/>
    </source>
</evidence>
<evidence type="ECO:0000256" key="3">
    <source>
        <dbReference type="ARBA" id="ARBA00023163"/>
    </source>
</evidence>
<sequence>MSIIRGSSLTGLTETVTALGGDCRAFVAGAGIRFDDVGRHDHYISLPRSIRLMELVATDLHTPDFGRRLAKQQGIEILGAVGLAGRNAATVGDAFAAFEKFMASYSPAISARIAPKGDPHLPRFEYSFLLDPLPPQAQAMELAMGVTLQVLLHLLGSTYCPVHVHFPHSPLTSPASYRDYYRCPAEFDAPVAGFTLRGEDLARALPADQLAQQTAVDYLARTVDEYRPTSTTLVRLLVRQALPVGEVGLAQIAGQLDLHPKTLQRRLAAEGTMFGDTVDEVRRETARHLLLDTDVGLDQLSRQIGYTEQSALTRSCKRWFGMTPREIRMPRHLPEQP</sequence>
<keyword evidence="6" id="KW-1185">Reference proteome</keyword>
<evidence type="ECO:0000313" key="5">
    <source>
        <dbReference type="EMBL" id="GAA3032366.1"/>
    </source>
</evidence>
<dbReference type="Proteomes" id="UP001501035">
    <property type="component" value="Unassembled WGS sequence"/>
</dbReference>
<keyword evidence="1" id="KW-0805">Transcription regulation</keyword>
<evidence type="ECO:0000259" key="4">
    <source>
        <dbReference type="PROSITE" id="PS01124"/>
    </source>
</evidence>
<gene>
    <name evidence="5" type="ORF">GCM10010528_11940</name>
</gene>
<dbReference type="PANTHER" id="PTHR47894">
    <property type="entry name" value="HTH-TYPE TRANSCRIPTIONAL REGULATOR GADX"/>
    <property type="match status" value="1"/>
</dbReference>
<keyword evidence="2" id="KW-0238">DNA-binding</keyword>
<keyword evidence="3" id="KW-0804">Transcription</keyword>
<proteinExistence type="predicted"/>
<dbReference type="SUPFAM" id="SSF46689">
    <property type="entry name" value="Homeodomain-like"/>
    <property type="match status" value="1"/>
</dbReference>
<dbReference type="Gene3D" id="1.10.10.60">
    <property type="entry name" value="Homeodomain-like"/>
    <property type="match status" value="1"/>
</dbReference>
<dbReference type="EMBL" id="BAAAVS010000019">
    <property type="protein sequence ID" value="GAA3032366.1"/>
    <property type="molecule type" value="Genomic_DNA"/>
</dbReference>
<evidence type="ECO:0000256" key="2">
    <source>
        <dbReference type="ARBA" id="ARBA00023125"/>
    </source>
</evidence>
<feature type="domain" description="HTH araC/xylS-type" evidence="4">
    <location>
        <begin position="232"/>
        <end position="330"/>
    </location>
</feature>
<dbReference type="Pfam" id="PF12833">
    <property type="entry name" value="HTH_18"/>
    <property type="match status" value="1"/>
</dbReference>
<dbReference type="Pfam" id="PF12625">
    <property type="entry name" value="Arabinose_bd"/>
    <property type="match status" value="1"/>
</dbReference>
<reference evidence="6" key="1">
    <citation type="journal article" date="2019" name="Int. J. Syst. Evol. Microbiol.">
        <title>The Global Catalogue of Microorganisms (GCM) 10K type strain sequencing project: providing services to taxonomists for standard genome sequencing and annotation.</title>
        <authorList>
            <consortium name="The Broad Institute Genomics Platform"/>
            <consortium name="The Broad Institute Genome Sequencing Center for Infectious Disease"/>
            <person name="Wu L."/>
            <person name="Ma J."/>
        </authorList>
    </citation>
    <scope>NUCLEOTIDE SEQUENCE [LARGE SCALE GENOMIC DNA]</scope>
    <source>
        <strain evidence="6">JCM 14234</strain>
    </source>
</reference>
<protein>
    <submittedName>
        <fullName evidence="5">AraC family transcriptional regulator</fullName>
    </submittedName>
</protein>
<name>A0ABP6L8M3_9ACTN</name>
<comment type="caution">
    <text evidence="5">The sequence shown here is derived from an EMBL/GenBank/DDBJ whole genome shotgun (WGS) entry which is preliminary data.</text>
</comment>
<dbReference type="PANTHER" id="PTHR47894:SF4">
    <property type="entry name" value="HTH-TYPE TRANSCRIPTIONAL REGULATOR GADX"/>
    <property type="match status" value="1"/>
</dbReference>
<dbReference type="RefSeq" id="WP_344716451.1">
    <property type="nucleotide sequence ID" value="NZ_BAAAVS010000019.1"/>
</dbReference>
<dbReference type="InterPro" id="IPR009057">
    <property type="entry name" value="Homeodomain-like_sf"/>
</dbReference>
<dbReference type="SMART" id="SM00342">
    <property type="entry name" value="HTH_ARAC"/>
    <property type="match status" value="1"/>
</dbReference>
<dbReference type="InterPro" id="IPR032687">
    <property type="entry name" value="AraC-type_N"/>
</dbReference>
<evidence type="ECO:0000256" key="1">
    <source>
        <dbReference type="ARBA" id="ARBA00023015"/>
    </source>
</evidence>
<organism evidence="5 6">
    <name type="scientific">Gordonia defluvii</name>
    <dbReference type="NCBI Taxonomy" id="283718"/>
    <lineage>
        <taxon>Bacteria</taxon>
        <taxon>Bacillati</taxon>
        <taxon>Actinomycetota</taxon>
        <taxon>Actinomycetes</taxon>
        <taxon>Mycobacteriales</taxon>
        <taxon>Gordoniaceae</taxon>
        <taxon>Gordonia</taxon>
    </lineage>
</organism>
<dbReference type="PROSITE" id="PS01124">
    <property type="entry name" value="HTH_ARAC_FAMILY_2"/>
    <property type="match status" value="1"/>
</dbReference>
<accession>A0ABP6L8M3</accession>